<dbReference type="EMBL" id="JBDFQZ010000008">
    <property type="protein sequence ID" value="KAK9699404.1"/>
    <property type="molecule type" value="Genomic_DNA"/>
</dbReference>
<feature type="transmembrane region" description="Helical" evidence="1">
    <location>
        <begin position="36"/>
        <end position="62"/>
    </location>
</feature>
<comment type="caution">
    <text evidence="2">The sequence shown here is derived from an EMBL/GenBank/DDBJ whole genome shotgun (WGS) entry which is preliminary data.</text>
</comment>
<reference evidence="2" key="1">
    <citation type="submission" date="2024-03" db="EMBL/GenBank/DDBJ databases">
        <title>WGS assembly of Saponaria officinalis var. Norfolk2.</title>
        <authorList>
            <person name="Jenkins J."/>
            <person name="Shu S."/>
            <person name="Grimwood J."/>
            <person name="Barry K."/>
            <person name="Goodstein D."/>
            <person name="Schmutz J."/>
            <person name="Leebens-Mack J."/>
            <person name="Osbourn A."/>
        </authorList>
    </citation>
    <scope>NUCLEOTIDE SEQUENCE [LARGE SCALE GENOMIC DNA]</scope>
    <source>
        <strain evidence="2">JIC</strain>
    </source>
</reference>
<evidence type="ECO:0000313" key="3">
    <source>
        <dbReference type="Proteomes" id="UP001443914"/>
    </source>
</evidence>
<sequence>MLDLMMVRRGKRNRSASLIEIHKKFKQRHLPPPSMFLPMYECTILCFCNCMCYVHIILLQGFLTSICYGLWGMLLVASRVLGIYGIATYEYGSHIHMFLTSDVSIFR</sequence>
<accession>A0AAW1J8D4</accession>
<keyword evidence="1" id="KW-0812">Transmembrane</keyword>
<name>A0AAW1J8D4_SAPOF</name>
<protein>
    <submittedName>
        <fullName evidence="2">Uncharacterized protein</fullName>
    </submittedName>
</protein>
<proteinExistence type="predicted"/>
<keyword evidence="1" id="KW-1133">Transmembrane helix</keyword>
<keyword evidence="3" id="KW-1185">Reference proteome</keyword>
<organism evidence="2 3">
    <name type="scientific">Saponaria officinalis</name>
    <name type="common">Common soapwort</name>
    <name type="synonym">Lychnis saponaria</name>
    <dbReference type="NCBI Taxonomy" id="3572"/>
    <lineage>
        <taxon>Eukaryota</taxon>
        <taxon>Viridiplantae</taxon>
        <taxon>Streptophyta</taxon>
        <taxon>Embryophyta</taxon>
        <taxon>Tracheophyta</taxon>
        <taxon>Spermatophyta</taxon>
        <taxon>Magnoliopsida</taxon>
        <taxon>eudicotyledons</taxon>
        <taxon>Gunneridae</taxon>
        <taxon>Pentapetalae</taxon>
        <taxon>Caryophyllales</taxon>
        <taxon>Caryophyllaceae</taxon>
        <taxon>Caryophylleae</taxon>
        <taxon>Saponaria</taxon>
    </lineage>
</organism>
<feature type="transmembrane region" description="Helical" evidence="1">
    <location>
        <begin position="68"/>
        <end position="87"/>
    </location>
</feature>
<evidence type="ECO:0000313" key="2">
    <source>
        <dbReference type="EMBL" id="KAK9699404.1"/>
    </source>
</evidence>
<dbReference type="AlphaFoldDB" id="A0AAW1J8D4"/>
<keyword evidence="1" id="KW-0472">Membrane</keyword>
<dbReference type="Proteomes" id="UP001443914">
    <property type="component" value="Unassembled WGS sequence"/>
</dbReference>
<evidence type="ECO:0000256" key="1">
    <source>
        <dbReference type="SAM" id="Phobius"/>
    </source>
</evidence>
<gene>
    <name evidence="2" type="ORF">RND81_08G171500</name>
</gene>